<organism evidence="1 2">
    <name type="scientific">Granulicella pectinivorans</name>
    <dbReference type="NCBI Taxonomy" id="474950"/>
    <lineage>
        <taxon>Bacteria</taxon>
        <taxon>Pseudomonadati</taxon>
        <taxon>Acidobacteriota</taxon>
        <taxon>Terriglobia</taxon>
        <taxon>Terriglobales</taxon>
        <taxon>Acidobacteriaceae</taxon>
        <taxon>Granulicella</taxon>
    </lineage>
</organism>
<proteinExistence type="predicted"/>
<evidence type="ECO:0000313" key="1">
    <source>
        <dbReference type="EMBL" id="SFS11970.1"/>
    </source>
</evidence>
<reference evidence="1 2" key="1">
    <citation type="submission" date="2016-10" db="EMBL/GenBank/DDBJ databases">
        <authorList>
            <person name="de Groot N.N."/>
        </authorList>
    </citation>
    <scope>NUCLEOTIDE SEQUENCE [LARGE SCALE GENOMIC DNA]</scope>
    <source>
        <strain evidence="1 2">DSM 21001</strain>
    </source>
</reference>
<dbReference type="AlphaFoldDB" id="A0A1I6M8C2"/>
<evidence type="ECO:0000313" key="2">
    <source>
        <dbReference type="Proteomes" id="UP000199024"/>
    </source>
</evidence>
<dbReference type="EMBL" id="FOZL01000001">
    <property type="protein sequence ID" value="SFS11970.1"/>
    <property type="molecule type" value="Genomic_DNA"/>
</dbReference>
<name>A0A1I6M8C2_9BACT</name>
<gene>
    <name evidence="1" type="ORF">SAMN05421771_2042</name>
</gene>
<dbReference type="Proteomes" id="UP000199024">
    <property type="component" value="Unassembled WGS sequence"/>
</dbReference>
<keyword evidence="2" id="KW-1185">Reference proteome</keyword>
<sequence length="80" mass="9047">MLHSFSILVFLSNVREVRFNVRYRFAHAGNPSQAEAQFANETRNMLAPFRHFASSLNLCALNFATEPTIRIPALAARLLV</sequence>
<accession>A0A1I6M8C2</accession>
<protein>
    <submittedName>
        <fullName evidence="1">Uncharacterized protein</fullName>
    </submittedName>
</protein>